<reference evidence="1" key="1">
    <citation type="submission" date="2021-01" db="EMBL/GenBank/DDBJ databases">
        <title>Whole genome shotgun sequence of Sinosporangium siamense NBRC 109515.</title>
        <authorList>
            <person name="Komaki H."/>
            <person name="Tamura T."/>
        </authorList>
    </citation>
    <scope>NUCLEOTIDE SEQUENCE</scope>
    <source>
        <strain evidence="1">NBRC 109515</strain>
    </source>
</reference>
<evidence type="ECO:0008006" key="3">
    <source>
        <dbReference type="Google" id="ProtNLM"/>
    </source>
</evidence>
<dbReference type="RefSeq" id="WP_204029235.1">
    <property type="nucleotide sequence ID" value="NZ_BOOW01000030.1"/>
</dbReference>
<dbReference type="SUPFAM" id="SSF140990">
    <property type="entry name" value="FtsH protease domain-like"/>
    <property type="match status" value="1"/>
</dbReference>
<evidence type="ECO:0000313" key="2">
    <source>
        <dbReference type="Proteomes" id="UP000606172"/>
    </source>
</evidence>
<protein>
    <recommendedName>
        <fullName evidence="3">Peptidase M41 domain-containing protein</fullName>
    </recommendedName>
</protein>
<sequence>MKRELRKREALAIHEAGHLLVGWAQSAVTVRESVWSDRGFTYTRTTSGGDWRSAAEKTRSIAGQVAAALAGGAAELAAGGFAAAAAGEISLSDVLSITGTIDFQHAQEWLALQRHDPSQDSIEWEIVDVFRLLVADLATPEARAAVHAVADSFLRRRGASETGSVSVGLAEPEIQALLAGTRLPGEYPLSRTTTPNVTDVTTD</sequence>
<dbReference type="Gene3D" id="1.20.58.760">
    <property type="entry name" value="Peptidase M41"/>
    <property type="match status" value="1"/>
</dbReference>
<evidence type="ECO:0000313" key="1">
    <source>
        <dbReference type="EMBL" id="GII94601.1"/>
    </source>
</evidence>
<dbReference type="InterPro" id="IPR037219">
    <property type="entry name" value="Peptidase_M41-like"/>
</dbReference>
<keyword evidence="2" id="KW-1185">Reference proteome</keyword>
<dbReference type="EMBL" id="BOOW01000030">
    <property type="protein sequence ID" value="GII94601.1"/>
    <property type="molecule type" value="Genomic_DNA"/>
</dbReference>
<accession>A0A919RM03</accession>
<dbReference type="Proteomes" id="UP000606172">
    <property type="component" value="Unassembled WGS sequence"/>
</dbReference>
<dbReference type="GO" id="GO:0006508">
    <property type="term" value="P:proteolysis"/>
    <property type="evidence" value="ECO:0007669"/>
    <property type="project" value="InterPro"/>
</dbReference>
<proteinExistence type="predicted"/>
<name>A0A919RM03_9ACTN</name>
<dbReference type="GO" id="GO:0005524">
    <property type="term" value="F:ATP binding"/>
    <property type="evidence" value="ECO:0007669"/>
    <property type="project" value="InterPro"/>
</dbReference>
<organism evidence="1 2">
    <name type="scientific">Sinosporangium siamense</name>
    <dbReference type="NCBI Taxonomy" id="1367973"/>
    <lineage>
        <taxon>Bacteria</taxon>
        <taxon>Bacillati</taxon>
        <taxon>Actinomycetota</taxon>
        <taxon>Actinomycetes</taxon>
        <taxon>Streptosporangiales</taxon>
        <taxon>Streptosporangiaceae</taxon>
        <taxon>Sinosporangium</taxon>
    </lineage>
</organism>
<gene>
    <name evidence="1" type="ORF">Ssi02_48320</name>
</gene>
<comment type="caution">
    <text evidence="1">The sequence shown here is derived from an EMBL/GenBank/DDBJ whole genome shotgun (WGS) entry which is preliminary data.</text>
</comment>
<dbReference type="GO" id="GO:0004176">
    <property type="term" value="F:ATP-dependent peptidase activity"/>
    <property type="evidence" value="ECO:0007669"/>
    <property type="project" value="InterPro"/>
</dbReference>
<dbReference type="GO" id="GO:0004222">
    <property type="term" value="F:metalloendopeptidase activity"/>
    <property type="evidence" value="ECO:0007669"/>
    <property type="project" value="InterPro"/>
</dbReference>
<dbReference type="AlphaFoldDB" id="A0A919RM03"/>